<accession>A0A9N8KQG1</accession>
<reference evidence="1" key="1">
    <citation type="submission" date="2021-12" db="EMBL/GenBank/DDBJ databases">
        <authorList>
            <person name="King R."/>
        </authorList>
    </citation>
    <scope>NUCLEOTIDE SEQUENCE</scope>
</reference>
<name>A0A9N8KQG1_CHRIL</name>
<evidence type="ECO:0000313" key="2">
    <source>
        <dbReference type="Proteomes" id="UP001154114"/>
    </source>
</evidence>
<sequence>MEVRSPRRYTAPRIPRAVAIPARVAAVEPLSVIDHASGLYLKNLNEHAYYFCNNNIRWQVFNTQYLNTKLCRGVARCYRIQLSFVFILTMFIELLC</sequence>
<dbReference type="EMBL" id="LR824007">
    <property type="protein sequence ID" value="CAD0196170.1"/>
    <property type="molecule type" value="Genomic_DNA"/>
</dbReference>
<dbReference type="AlphaFoldDB" id="A0A9N8KQG1"/>
<organism evidence="1 2">
    <name type="scientific">Chrysodeixis includens</name>
    <name type="common">Soybean looper</name>
    <name type="synonym">Pseudoplusia includens</name>
    <dbReference type="NCBI Taxonomy" id="689277"/>
    <lineage>
        <taxon>Eukaryota</taxon>
        <taxon>Metazoa</taxon>
        <taxon>Ecdysozoa</taxon>
        <taxon>Arthropoda</taxon>
        <taxon>Hexapoda</taxon>
        <taxon>Insecta</taxon>
        <taxon>Pterygota</taxon>
        <taxon>Neoptera</taxon>
        <taxon>Endopterygota</taxon>
        <taxon>Lepidoptera</taxon>
        <taxon>Glossata</taxon>
        <taxon>Ditrysia</taxon>
        <taxon>Noctuoidea</taxon>
        <taxon>Noctuidae</taxon>
        <taxon>Plusiinae</taxon>
        <taxon>Chrysodeixis</taxon>
    </lineage>
</organism>
<protein>
    <submittedName>
        <fullName evidence="1">Uncharacterized protein</fullName>
    </submittedName>
</protein>
<evidence type="ECO:0000313" key="1">
    <source>
        <dbReference type="EMBL" id="CAD0196170.1"/>
    </source>
</evidence>
<gene>
    <name evidence="1" type="ORF">CINC_LOCUS10462</name>
</gene>
<proteinExistence type="predicted"/>
<dbReference type="Proteomes" id="UP001154114">
    <property type="component" value="Chromosome 4"/>
</dbReference>
<keyword evidence="2" id="KW-1185">Reference proteome</keyword>